<feature type="compositionally biased region" description="Polar residues" evidence="1">
    <location>
        <begin position="249"/>
        <end position="267"/>
    </location>
</feature>
<dbReference type="Pfam" id="PF03793">
    <property type="entry name" value="PASTA"/>
    <property type="match status" value="3"/>
</dbReference>
<dbReference type="STRING" id="1194090.SAMN05443144_11144"/>
<name>A0A1M5DA11_9BACT</name>
<keyword evidence="2" id="KW-1133">Transmembrane helix</keyword>
<gene>
    <name evidence="4" type="ORF">SAMN05443144_11144</name>
</gene>
<sequence length="267" mass="29123">MRTNKKIYVGVGSVIAAGILFLFLMDSFIMPAYTNYNEGVTVPKVSELSLADAEDKLTDRGLRFEVAERRSNEAYPADYVIDQTPEAANIVKPDRKIYLTVNTEANPTVTVPDVVDLSLRNARIQLSNEGLSVGTVSFESSRFKDAVLQQSIPPQTVVPQGESIDLTVSDGLGEKLVTVPDIKGLRLSEAQQELQKVGLRVEEIEYEPTKAAAPNIILDYSPQDDQVIQGETLKLIVSERYGDQEESESGATIDTTGGTPDSNPGEN</sequence>
<dbReference type="AlphaFoldDB" id="A0A1M5DA11"/>
<keyword evidence="5" id="KW-1185">Reference proteome</keyword>
<keyword evidence="2" id="KW-0812">Transmembrane</keyword>
<accession>A0A1M5DA11</accession>
<feature type="domain" description="PASTA" evidence="3">
    <location>
        <begin position="36"/>
        <end position="103"/>
    </location>
</feature>
<dbReference type="PROSITE" id="PS51178">
    <property type="entry name" value="PASTA"/>
    <property type="match status" value="3"/>
</dbReference>
<reference evidence="4 5" key="1">
    <citation type="submission" date="2016-11" db="EMBL/GenBank/DDBJ databases">
        <authorList>
            <person name="Jaros S."/>
            <person name="Januszkiewicz K."/>
            <person name="Wedrychowicz H."/>
        </authorList>
    </citation>
    <scope>NUCLEOTIDE SEQUENCE [LARGE SCALE GENOMIC DNA]</scope>
    <source>
        <strain evidence="4 5">DSM 21986</strain>
    </source>
</reference>
<keyword evidence="2" id="KW-0472">Membrane</keyword>
<evidence type="ECO:0000313" key="4">
    <source>
        <dbReference type="EMBL" id="SHF63767.1"/>
    </source>
</evidence>
<evidence type="ECO:0000313" key="5">
    <source>
        <dbReference type="Proteomes" id="UP000184041"/>
    </source>
</evidence>
<evidence type="ECO:0000259" key="3">
    <source>
        <dbReference type="PROSITE" id="PS51178"/>
    </source>
</evidence>
<protein>
    <submittedName>
        <fullName evidence="4">PASTA domain, binds beta-lactams</fullName>
    </submittedName>
</protein>
<dbReference type="OrthoDB" id="9803895at2"/>
<dbReference type="Proteomes" id="UP000184041">
    <property type="component" value="Unassembled WGS sequence"/>
</dbReference>
<dbReference type="Gene3D" id="3.30.10.20">
    <property type="match status" value="3"/>
</dbReference>
<dbReference type="SMART" id="SM00740">
    <property type="entry name" value="PASTA"/>
    <property type="match status" value="3"/>
</dbReference>
<organism evidence="4 5">
    <name type="scientific">Fodinibius roseus</name>
    <dbReference type="NCBI Taxonomy" id="1194090"/>
    <lineage>
        <taxon>Bacteria</taxon>
        <taxon>Pseudomonadati</taxon>
        <taxon>Balneolota</taxon>
        <taxon>Balneolia</taxon>
        <taxon>Balneolales</taxon>
        <taxon>Balneolaceae</taxon>
        <taxon>Fodinibius</taxon>
    </lineage>
</organism>
<feature type="transmembrane region" description="Helical" evidence="2">
    <location>
        <begin position="7"/>
        <end position="25"/>
    </location>
</feature>
<feature type="domain" description="PASTA" evidence="3">
    <location>
        <begin position="173"/>
        <end position="239"/>
    </location>
</feature>
<dbReference type="CDD" id="cd06577">
    <property type="entry name" value="PASTA_pknB"/>
    <property type="match status" value="3"/>
</dbReference>
<evidence type="ECO:0000256" key="2">
    <source>
        <dbReference type="SAM" id="Phobius"/>
    </source>
</evidence>
<feature type="region of interest" description="Disordered" evidence="1">
    <location>
        <begin position="239"/>
        <end position="267"/>
    </location>
</feature>
<dbReference type="RefSeq" id="WP_073063984.1">
    <property type="nucleotide sequence ID" value="NZ_FQUS01000011.1"/>
</dbReference>
<evidence type="ECO:0000256" key="1">
    <source>
        <dbReference type="SAM" id="MobiDB-lite"/>
    </source>
</evidence>
<proteinExistence type="predicted"/>
<dbReference type="EMBL" id="FQUS01000011">
    <property type="protein sequence ID" value="SHF63767.1"/>
    <property type="molecule type" value="Genomic_DNA"/>
</dbReference>
<feature type="domain" description="PASTA" evidence="3">
    <location>
        <begin position="105"/>
        <end position="170"/>
    </location>
</feature>
<dbReference type="InterPro" id="IPR005543">
    <property type="entry name" value="PASTA_dom"/>
</dbReference>